<dbReference type="EMBL" id="LNYW01000067">
    <property type="protein sequence ID" value="KTD57422.1"/>
    <property type="molecule type" value="Genomic_DNA"/>
</dbReference>
<dbReference type="Pfam" id="PF13649">
    <property type="entry name" value="Methyltransf_25"/>
    <property type="match status" value="1"/>
</dbReference>
<dbReference type="InterPro" id="IPR041698">
    <property type="entry name" value="Methyltransf_25"/>
</dbReference>
<dbReference type="InterPro" id="IPR029063">
    <property type="entry name" value="SAM-dependent_MTases_sf"/>
</dbReference>
<dbReference type="PATRIC" id="fig|1122169.6.peg.2969"/>
<feature type="domain" description="Methyltransferase" evidence="3">
    <location>
        <begin position="46"/>
        <end position="140"/>
    </location>
</feature>
<dbReference type="SUPFAM" id="SSF53335">
    <property type="entry name" value="S-adenosyl-L-methionine-dependent methyltransferases"/>
    <property type="match status" value="1"/>
</dbReference>
<evidence type="ECO:0000259" key="3">
    <source>
        <dbReference type="Pfam" id="PF13649"/>
    </source>
</evidence>
<dbReference type="STRING" id="1122169.Lsha_2573"/>
<dbReference type="Gene3D" id="3.40.50.150">
    <property type="entry name" value="Vaccinia Virus protein VP39"/>
    <property type="match status" value="1"/>
</dbReference>
<dbReference type="Proteomes" id="UP000054600">
    <property type="component" value="Unassembled WGS sequence"/>
</dbReference>
<evidence type="ECO:0000256" key="2">
    <source>
        <dbReference type="ARBA" id="ARBA00022679"/>
    </source>
</evidence>
<dbReference type="GO" id="GO:0032259">
    <property type="term" value="P:methylation"/>
    <property type="evidence" value="ECO:0007669"/>
    <property type="project" value="UniProtKB-KW"/>
</dbReference>
<dbReference type="AlphaFoldDB" id="A0A0W0YLG6"/>
<dbReference type="PANTHER" id="PTHR43861">
    <property type="entry name" value="TRANS-ACONITATE 2-METHYLTRANSFERASE-RELATED"/>
    <property type="match status" value="1"/>
</dbReference>
<comment type="caution">
    <text evidence="4">The sequence shown here is derived from an EMBL/GenBank/DDBJ whole genome shotgun (WGS) entry which is preliminary data.</text>
</comment>
<dbReference type="RefSeq" id="WP_162263950.1">
    <property type="nucleotide sequence ID" value="NZ_KB892416.1"/>
</dbReference>
<evidence type="ECO:0000313" key="5">
    <source>
        <dbReference type="Proteomes" id="UP000054600"/>
    </source>
</evidence>
<dbReference type="GO" id="GO:0008168">
    <property type="term" value="F:methyltransferase activity"/>
    <property type="evidence" value="ECO:0007669"/>
    <property type="project" value="UniProtKB-KW"/>
</dbReference>
<keyword evidence="5" id="KW-1185">Reference proteome</keyword>
<accession>A0A0W0YLG6</accession>
<dbReference type="eggNOG" id="COG2226">
    <property type="taxonomic scope" value="Bacteria"/>
</dbReference>
<evidence type="ECO:0000256" key="1">
    <source>
        <dbReference type="ARBA" id="ARBA00022603"/>
    </source>
</evidence>
<keyword evidence="2 4" id="KW-0808">Transferase</keyword>
<keyword evidence="1 4" id="KW-0489">Methyltransferase</keyword>
<protein>
    <submittedName>
        <fullName evidence="4">Methyltransferase</fullName>
    </submittedName>
</protein>
<dbReference type="PANTHER" id="PTHR43861:SF1">
    <property type="entry name" value="TRANS-ACONITATE 2-METHYLTRANSFERASE"/>
    <property type="match status" value="1"/>
</dbReference>
<dbReference type="CDD" id="cd02440">
    <property type="entry name" value="AdoMet_MTases"/>
    <property type="match status" value="1"/>
</dbReference>
<reference evidence="4 5" key="1">
    <citation type="submission" date="2015-11" db="EMBL/GenBank/DDBJ databases">
        <title>Genomic analysis of 38 Legionella species identifies large and diverse effector repertoires.</title>
        <authorList>
            <person name="Burstein D."/>
            <person name="Amaro F."/>
            <person name="Zusman T."/>
            <person name="Lifshitz Z."/>
            <person name="Cohen O."/>
            <person name="Gilbert J.A."/>
            <person name="Pupko T."/>
            <person name="Shuman H.A."/>
            <person name="Segal G."/>
        </authorList>
    </citation>
    <scope>NUCLEOTIDE SEQUENCE [LARGE SCALE GENOMIC DNA]</scope>
    <source>
        <strain evidence="4 5">ATCC 49655</strain>
    </source>
</reference>
<proteinExistence type="predicted"/>
<organism evidence="4 5">
    <name type="scientific">Legionella shakespearei DSM 23087</name>
    <dbReference type="NCBI Taxonomy" id="1122169"/>
    <lineage>
        <taxon>Bacteria</taxon>
        <taxon>Pseudomonadati</taxon>
        <taxon>Pseudomonadota</taxon>
        <taxon>Gammaproteobacteria</taxon>
        <taxon>Legionellales</taxon>
        <taxon>Legionellaceae</taxon>
        <taxon>Legionella</taxon>
    </lineage>
</organism>
<evidence type="ECO:0000313" key="4">
    <source>
        <dbReference type="EMBL" id="KTD57422.1"/>
    </source>
</evidence>
<gene>
    <name evidence="4" type="ORF">Lsha_2573</name>
</gene>
<sequence>MSVSLQIKNEFNTWVDSNCYEWMEHRHQFLLEGIIRSLNLQSDSKVLELGCGQGWAIRHISTLIKDGLAVGVDISEKMIQKATEANPWSKVLFLNQDMNQLPFISRQFTHIYSIETFFYTSDEHLQMLFNNLFHLLLKGGKLAFALSYFEENTHTQNWQNHLSATLYNRSIQTYITMLKHSGFKHVDAELLYDPSHLPAEYNGKWFENREHLDLYRKAGSLLISAEK</sequence>
<name>A0A0W0YLG6_9GAMM</name>